<evidence type="ECO:0000313" key="2">
    <source>
        <dbReference type="Ensembl" id="ENSPCEP00000007026.1"/>
    </source>
</evidence>
<evidence type="ECO:0000256" key="1">
    <source>
        <dbReference type="SAM" id="MobiDB-lite"/>
    </source>
</evidence>
<feature type="region of interest" description="Disordered" evidence="1">
    <location>
        <begin position="44"/>
        <end position="98"/>
    </location>
</feature>
<organism evidence="2 3">
    <name type="scientific">Pelusios castaneus</name>
    <name type="common">West African mud turtle</name>
    <dbReference type="NCBI Taxonomy" id="367368"/>
    <lineage>
        <taxon>Eukaryota</taxon>
        <taxon>Metazoa</taxon>
        <taxon>Chordata</taxon>
        <taxon>Craniata</taxon>
        <taxon>Vertebrata</taxon>
        <taxon>Euteleostomi</taxon>
        <taxon>Archelosauria</taxon>
        <taxon>Testudinata</taxon>
        <taxon>Testudines</taxon>
        <taxon>Pleurodira</taxon>
        <taxon>Pelomedusidae</taxon>
        <taxon>Pelusios</taxon>
    </lineage>
</organism>
<dbReference type="Pfam" id="PF15354">
    <property type="entry name" value="KAAG1"/>
    <property type="match status" value="1"/>
</dbReference>
<dbReference type="AlphaFoldDB" id="A0A8C8VGT4"/>
<dbReference type="Proteomes" id="UP000694393">
    <property type="component" value="Unplaced"/>
</dbReference>
<evidence type="ECO:0000313" key="3">
    <source>
        <dbReference type="Proteomes" id="UP000694393"/>
    </source>
</evidence>
<reference evidence="2" key="1">
    <citation type="submission" date="2025-08" db="UniProtKB">
        <authorList>
            <consortium name="Ensembl"/>
        </authorList>
    </citation>
    <scope>IDENTIFICATION</scope>
</reference>
<sequence>MDEHPVPREELVPIAVHQHALHHRLRQERQLCARATHVPPRTAAATAGQLVLPTKGREAPVQTGDKGNSRQERQRVRKGSRKQHLAWGTPPLSLAHPPHTQLSATWCIRRPQAGHCC</sequence>
<dbReference type="Ensembl" id="ENSPCET00000007272.1">
    <property type="protein sequence ID" value="ENSPCEP00000007026.1"/>
    <property type="gene ID" value="ENSPCEG00000005656.1"/>
</dbReference>
<accession>A0A8C8VGT4</accession>
<keyword evidence="3" id="KW-1185">Reference proteome</keyword>
<feature type="compositionally biased region" description="Basic residues" evidence="1">
    <location>
        <begin position="75"/>
        <end position="84"/>
    </location>
</feature>
<proteinExistence type="predicted"/>
<reference evidence="2" key="2">
    <citation type="submission" date="2025-09" db="UniProtKB">
        <authorList>
            <consortium name="Ensembl"/>
        </authorList>
    </citation>
    <scope>IDENTIFICATION</scope>
</reference>
<dbReference type="InterPro" id="IPR029407">
    <property type="entry name" value="KAAG1"/>
</dbReference>
<name>A0A8C8VGT4_9SAUR</name>
<protein>
    <submittedName>
        <fullName evidence="2">Uncharacterized protein</fullName>
    </submittedName>
</protein>